<comment type="domain">
    <text evidence="9">The EXKPK motif is conserved in inositol-pentakisphosphate 2-kinases of both family 1 and 2.</text>
</comment>
<dbReference type="GO" id="GO:0035299">
    <property type="term" value="F:inositol-1,3,4,5,6-pentakisphosphate 2-kinase activity"/>
    <property type="evidence" value="ECO:0007669"/>
    <property type="project" value="UniProtKB-EC"/>
</dbReference>
<evidence type="ECO:0000256" key="2">
    <source>
        <dbReference type="ARBA" id="ARBA00008305"/>
    </source>
</evidence>
<comment type="similarity">
    <text evidence="2">Belongs to the IPK1 type 1 family.</text>
</comment>
<dbReference type="Proteomes" id="UP000024837">
    <property type="component" value="Unassembled WGS sequence"/>
</dbReference>
<evidence type="ECO:0000256" key="4">
    <source>
        <dbReference type="ARBA" id="ARBA00014846"/>
    </source>
</evidence>
<dbReference type="GO" id="GO:0005524">
    <property type="term" value="F:ATP binding"/>
    <property type="evidence" value="ECO:0007669"/>
    <property type="project" value="UniProtKB-KW"/>
</dbReference>
<evidence type="ECO:0000256" key="9">
    <source>
        <dbReference type="RuleBase" id="RU364126"/>
    </source>
</evidence>
<keyword evidence="12" id="KW-1185">Reference proteome</keyword>
<evidence type="ECO:0000256" key="5">
    <source>
        <dbReference type="ARBA" id="ARBA00022679"/>
    </source>
</evidence>
<evidence type="ECO:0000313" key="12">
    <source>
        <dbReference type="Proteomes" id="UP000024837"/>
    </source>
</evidence>
<keyword evidence="8 9" id="KW-0067">ATP-binding</keyword>
<organism evidence="11 12">
    <name type="scientific">Drechslerella stenobrocha 248</name>
    <dbReference type="NCBI Taxonomy" id="1043628"/>
    <lineage>
        <taxon>Eukaryota</taxon>
        <taxon>Fungi</taxon>
        <taxon>Dikarya</taxon>
        <taxon>Ascomycota</taxon>
        <taxon>Pezizomycotina</taxon>
        <taxon>Orbiliomycetes</taxon>
        <taxon>Orbiliales</taxon>
        <taxon>Orbiliaceae</taxon>
        <taxon>Drechslerella</taxon>
    </lineage>
</organism>
<dbReference type="Pfam" id="PF06090">
    <property type="entry name" value="Ins_P5_2-kin"/>
    <property type="match status" value="1"/>
</dbReference>
<comment type="function">
    <text evidence="9">Phosphorylates Ins(1,3,4,5,6)P5 at position 2 to form Ins(1,2,3,4,5,6)P6 (InsP6 or phytate).</text>
</comment>
<keyword evidence="7 9" id="KW-0418">Kinase</keyword>
<protein>
    <recommendedName>
        <fullName evidence="4 9">Inositol-pentakisphosphate 2-kinase</fullName>
        <ecNumber evidence="3 9">2.7.1.158</ecNumber>
    </recommendedName>
</protein>
<evidence type="ECO:0000256" key="3">
    <source>
        <dbReference type="ARBA" id="ARBA00012023"/>
    </source>
</evidence>
<dbReference type="OrthoDB" id="272370at2759"/>
<keyword evidence="6 9" id="KW-0547">Nucleotide-binding</keyword>
<dbReference type="EC" id="2.7.1.158" evidence="3 9"/>
<name>W7HP12_9PEZI</name>
<accession>W7HP12</accession>
<evidence type="ECO:0000313" key="11">
    <source>
        <dbReference type="EMBL" id="EWC45836.1"/>
    </source>
</evidence>
<evidence type="ECO:0000256" key="6">
    <source>
        <dbReference type="ARBA" id="ARBA00022741"/>
    </source>
</evidence>
<comment type="catalytic activity">
    <reaction evidence="9">
        <text>1D-myo-inositol 1,3,4,5,6-pentakisphosphate + ATP = 1D-myo-inositol hexakisphosphate + ADP + H(+)</text>
        <dbReference type="Rhea" id="RHEA:20313"/>
        <dbReference type="ChEBI" id="CHEBI:15378"/>
        <dbReference type="ChEBI" id="CHEBI:30616"/>
        <dbReference type="ChEBI" id="CHEBI:57733"/>
        <dbReference type="ChEBI" id="CHEBI:58130"/>
        <dbReference type="ChEBI" id="CHEBI:456216"/>
        <dbReference type="EC" id="2.7.1.158"/>
    </reaction>
</comment>
<proteinExistence type="inferred from homology"/>
<evidence type="ECO:0000256" key="7">
    <source>
        <dbReference type="ARBA" id="ARBA00022777"/>
    </source>
</evidence>
<evidence type="ECO:0000256" key="8">
    <source>
        <dbReference type="ARBA" id="ARBA00022840"/>
    </source>
</evidence>
<dbReference type="PANTHER" id="PTHR14456:SF2">
    <property type="entry name" value="INOSITOL-PENTAKISPHOSPHATE 2-KINASE"/>
    <property type="match status" value="1"/>
</dbReference>
<evidence type="ECO:0000256" key="10">
    <source>
        <dbReference type="SAM" id="MobiDB-lite"/>
    </source>
</evidence>
<dbReference type="GO" id="GO:0005634">
    <property type="term" value="C:nucleus"/>
    <property type="evidence" value="ECO:0007669"/>
    <property type="project" value="TreeGrafter"/>
</dbReference>
<dbReference type="AlphaFoldDB" id="W7HP12"/>
<dbReference type="HOGENOM" id="CLU_031304_2_0_1"/>
<dbReference type="GO" id="GO:0032958">
    <property type="term" value="P:inositol phosphate biosynthetic process"/>
    <property type="evidence" value="ECO:0007669"/>
    <property type="project" value="TreeGrafter"/>
</dbReference>
<comment type="function">
    <text evidence="1">Has kinase activity and phosphorylates inositol-1,3,4,5,6-pentakisphosphate (Ins(1,3,4,5,6)P5) to produce 1,2,3,4,5,6-hexakisphosphate (InsP6), also known as phytate.</text>
</comment>
<keyword evidence="5 9" id="KW-0808">Transferase</keyword>
<sequence length="396" mass="44082">MSTVQPARPHTDTQTFILPSNLTLKYVAEGAANVIWRISLPQEGPRTPPPTSIEEYSGTTPPPSETGVEKEIPADNNIGGAVETDDANNHATVTLVRSFSDVLLRLRKCLPSSESNVLAYKYLASVIMPLFPAGVMVGQTLVQVPPTLVSRANDILHRLEESGARPAHRRHLYLAGDPRPSTQQMNEPYAFLVEDMTPDVSRGEFLLEFKAKWLVQSRSAPDGWKRCRTCALRLRRSAEALEKGNSAKWRGLCPFDLISGDVDRVTTAASHILEYPRNEDKNLVRRVTEALMGYPQLSILKELQASLDQNGILKADLQSEEFLTAMTLRDCTFYMKVSPLNIQARLGDFDVKSGEGGKSDYWIATERMLLDEGWYSGTEKGDFPWKVKGMEVVCRG</sequence>
<gene>
    <name evidence="11" type="ORF">DRE_04843</name>
</gene>
<evidence type="ECO:0000256" key="1">
    <source>
        <dbReference type="ARBA" id="ARBA00003979"/>
    </source>
</evidence>
<dbReference type="PANTHER" id="PTHR14456">
    <property type="entry name" value="INOSITOL POLYPHOSPHATE KINASE 1"/>
    <property type="match status" value="1"/>
</dbReference>
<feature type="region of interest" description="Disordered" evidence="10">
    <location>
        <begin position="41"/>
        <end position="68"/>
    </location>
</feature>
<dbReference type="InterPro" id="IPR009286">
    <property type="entry name" value="Ins_P5_2-kin"/>
</dbReference>
<dbReference type="EMBL" id="KI966423">
    <property type="protein sequence ID" value="EWC45836.1"/>
    <property type="molecule type" value="Genomic_DNA"/>
</dbReference>
<reference evidence="11 12" key="1">
    <citation type="submission" date="2013-05" db="EMBL/GenBank/DDBJ databases">
        <title>Drechslerella stenobrocha genome reveals carnivorous origination and mechanical trapping mechanism of predatory fungi.</title>
        <authorList>
            <person name="Liu X."/>
            <person name="Zhang W."/>
            <person name="Liu K."/>
        </authorList>
    </citation>
    <scope>NUCLEOTIDE SEQUENCE [LARGE SCALE GENOMIC DNA]</scope>
    <source>
        <strain evidence="11 12">248</strain>
    </source>
</reference>